<evidence type="ECO:0000313" key="1">
    <source>
        <dbReference type="EMBL" id="MCR6488245.1"/>
    </source>
</evidence>
<dbReference type="AlphaFoldDB" id="A0A9X2SQ98"/>
<proteinExistence type="predicted"/>
<accession>A0A9X2SQ98</accession>
<dbReference type="EMBL" id="JAMXQV010000024">
    <property type="protein sequence ID" value="MCR6488245.1"/>
    <property type="molecule type" value="Genomic_DNA"/>
</dbReference>
<evidence type="ECO:0000313" key="2">
    <source>
        <dbReference type="Proteomes" id="UP001144096"/>
    </source>
</evidence>
<organism evidence="1 2">
    <name type="scientific">Amycolatopsis iheyensis</name>
    <dbReference type="NCBI Taxonomy" id="2945988"/>
    <lineage>
        <taxon>Bacteria</taxon>
        <taxon>Bacillati</taxon>
        <taxon>Actinomycetota</taxon>
        <taxon>Actinomycetes</taxon>
        <taxon>Pseudonocardiales</taxon>
        <taxon>Pseudonocardiaceae</taxon>
        <taxon>Amycolatopsis</taxon>
    </lineage>
</organism>
<protein>
    <submittedName>
        <fullName evidence="1">Uncharacterized protein</fullName>
    </submittedName>
</protein>
<gene>
    <name evidence="1" type="ORF">M8542_35990</name>
</gene>
<reference evidence="1" key="1">
    <citation type="submission" date="2022-06" db="EMBL/GenBank/DDBJ databases">
        <title>Amycolatopsis iheyaensis sp. nov., a new species of the genus Amycolatopsis isolated from soil in Iheya island, Japan.</title>
        <authorList>
            <person name="Ngamcharungchit C."/>
            <person name="Kanto H."/>
            <person name="Take A."/>
            <person name="Intra B."/>
            <person name="Matsumoto A."/>
            <person name="Panbangred W."/>
            <person name="Inahashi Y."/>
        </authorList>
    </citation>
    <scope>NUCLEOTIDE SEQUENCE</scope>
    <source>
        <strain evidence="1">OK19-0408</strain>
    </source>
</reference>
<comment type="caution">
    <text evidence="1">The sequence shown here is derived from an EMBL/GenBank/DDBJ whole genome shotgun (WGS) entry which is preliminary data.</text>
</comment>
<keyword evidence="2" id="KW-1185">Reference proteome</keyword>
<dbReference type="Proteomes" id="UP001144096">
    <property type="component" value="Unassembled WGS sequence"/>
</dbReference>
<dbReference type="RefSeq" id="WP_257924809.1">
    <property type="nucleotide sequence ID" value="NZ_JAMXQV010000024.1"/>
</dbReference>
<name>A0A9X2SQ98_9PSEU</name>
<sequence>MTTPAPPSPGLTRVSLGDSAAHPVCCPDIITIASVLASPHWQAIAANPLTENTVCTEVIRRLCGGGDHDPFDAAAAIWPSNRPLRY</sequence>